<comment type="similarity">
    <text evidence="2">Belongs to the nitronate monooxygenase family. NMO class I subfamily.</text>
</comment>
<dbReference type="GO" id="GO:0009636">
    <property type="term" value="P:response to toxic substance"/>
    <property type="evidence" value="ECO:0007669"/>
    <property type="project" value="UniProtKB-KW"/>
</dbReference>
<dbReference type="SUPFAM" id="SSF51412">
    <property type="entry name" value="Inosine monophosphate dehydrogenase (IMPDH)"/>
    <property type="match status" value="1"/>
</dbReference>
<dbReference type="CDD" id="cd04730">
    <property type="entry name" value="NPD_like"/>
    <property type="match status" value="1"/>
</dbReference>
<dbReference type="GO" id="GO:0051213">
    <property type="term" value="F:dioxygenase activity"/>
    <property type="evidence" value="ECO:0007669"/>
    <property type="project" value="UniProtKB-KW"/>
</dbReference>
<organism evidence="10 11">
    <name type="scientific">Kocuria tytonicola</name>
    <dbReference type="NCBI Taxonomy" id="2055946"/>
    <lineage>
        <taxon>Bacteria</taxon>
        <taxon>Bacillati</taxon>
        <taxon>Actinomycetota</taxon>
        <taxon>Actinomycetes</taxon>
        <taxon>Micrococcales</taxon>
        <taxon>Micrococcaceae</taxon>
        <taxon>Kocuria</taxon>
    </lineage>
</organism>
<keyword evidence="4" id="KW-0285">Flavoprotein</keyword>
<evidence type="ECO:0000256" key="1">
    <source>
        <dbReference type="ARBA" id="ARBA00001917"/>
    </source>
</evidence>
<keyword evidence="6" id="KW-0560">Oxidoreductase</keyword>
<protein>
    <recommendedName>
        <fullName evidence="8">Propionate 3-nitronate monooxygenase</fullName>
    </recommendedName>
</protein>
<sequence>MTDPLTDLQVPIVQAPMAGGPSIPALAVAVARAGGLGMLAAGYKTAQAMAEEIRVVAAHTDRFGVNLFVPEQDPSDPANLAAYAQALAPLAAELGIPAPAVGEYTDDDYPAKLDHLVAHPVPLVSFTFGLPSAADVARLRKAGSAVVLNATTAREVTAAAELAPDAIVVQGTEAGGHRATHGQAAEPEDITTTALLTAACELTGIPLVAAGGVASRDAAADLLRRGARAVQVGTLFLTAQETGTKPAHREALLSADGGETVVTRAFSGRAARALRNRFTDRMAGAQVKGYPQVHYMTAPLRAASKDDAQGLNLWAGTGFAACRATTAEDVVAQFRGFSAK</sequence>
<dbReference type="InterPro" id="IPR004136">
    <property type="entry name" value="NMO"/>
</dbReference>
<comment type="caution">
    <text evidence="10">The sequence shown here is derived from an EMBL/GenBank/DDBJ whole genome shotgun (WGS) entry which is preliminary data.</text>
</comment>
<evidence type="ECO:0000256" key="2">
    <source>
        <dbReference type="ARBA" id="ARBA00009881"/>
    </source>
</evidence>
<proteinExistence type="inferred from homology"/>
<evidence type="ECO:0000256" key="6">
    <source>
        <dbReference type="ARBA" id="ARBA00023002"/>
    </source>
</evidence>
<dbReference type="PANTHER" id="PTHR42747">
    <property type="entry name" value="NITRONATE MONOOXYGENASE-RELATED"/>
    <property type="match status" value="1"/>
</dbReference>
<evidence type="ECO:0000256" key="9">
    <source>
        <dbReference type="ARBA" id="ARBA00049401"/>
    </source>
</evidence>
<gene>
    <name evidence="10" type="ORF">EAE32_00580</name>
</gene>
<keyword evidence="5" id="KW-0288">FMN</keyword>
<accession>A0A3L9L6L0</accession>
<comment type="cofactor">
    <cofactor evidence="1">
        <name>FMN</name>
        <dbReference type="ChEBI" id="CHEBI:58210"/>
    </cofactor>
</comment>
<evidence type="ECO:0000256" key="7">
    <source>
        <dbReference type="ARBA" id="ARBA00023033"/>
    </source>
</evidence>
<evidence type="ECO:0000256" key="3">
    <source>
        <dbReference type="ARBA" id="ARBA00022575"/>
    </source>
</evidence>
<dbReference type="InterPro" id="IPR001295">
    <property type="entry name" value="Dihydroorotate_DH_CS"/>
</dbReference>
<dbReference type="GO" id="GO:0016627">
    <property type="term" value="F:oxidoreductase activity, acting on the CH-CH group of donors"/>
    <property type="evidence" value="ECO:0007669"/>
    <property type="project" value="InterPro"/>
</dbReference>
<dbReference type="Pfam" id="PF03060">
    <property type="entry name" value="NMO"/>
    <property type="match status" value="1"/>
</dbReference>
<dbReference type="Proteomes" id="UP000277871">
    <property type="component" value="Unassembled WGS sequence"/>
</dbReference>
<name>A0A3L9L6L0_9MICC</name>
<reference evidence="10 11" key="1">
    <citation type="submission" date="2018-10" db="EMBL/GenBank/DDBJ databases">
        <title>Kocuria tytonicola, new bacteria from the preen glands of American barn owls (Tyto furcata).</title>
        <authorList>
            <person name="Braun M.S."/>
            <person name="Wang E."/>
            <person name="Zimmermann S."/>
            <person name="Boutin S."/>
            <person name="Wagner H."/>
            <person name="Wink M."/>
        </authorList>
    </citation>
    <scope>NUCLEOTIDE SEQUENCE [LARGE SCALE GENOMIC DNA]</scope>
    <source>
        <strain evidence="10 11">473</strain>
    </source>
</reference>
<comment type="catalytic activity">
    <reaction evidence="9">
        <text>3 propionate 3-nitronate + 3 O2 + H2O = 3 3-oxopropanoate + 2 nitrate + nitrite + H2O2 + 3 H(+)</text>
        <dbReference type="Rhea" id="RHEA:57332"/>
        <dbReference type="ChEBI" id="CHEBI:15377"/>
        <dbReference type="ChEBI" id="CHEBI:15378"/>
        <dbReference type="ChEBI" id="CHEBI:15379"/>
        <dbReference type="ChEBI" id="CHEBI:16240"/>
        <dbReference type="ChEBI" id="CHEBI:16301"/>
        <dbReference type="ChEBI" id="CHEBI:17632"/>
        <dbReference type="ChEBI" id="CHEBI:33190"/>
        <dbReference type="ChEBI" id="CHEBI:136067"/>
    </reaction>
</comment>
<keyword evidence="11" id="KW-1185">Reference proteome</keyword>
<keyword evidence="10" id="KW-0223">Dioxygenase</keyword>
<evidence type="ECO:0000313" key="10">
    <source>
        <dbReference type="EMBL" id="RLY93784.1"/>
    </source>
</evidence>
<dbReference type="EMBL" id="RDEX01000001">
    <property type="protein sequence ID" value="RLY93784.1"/>
    <property type="molecule type" value="Genomic_DNA"/>
</dbReference>
<dbReference type="GO" id="GO:0018580">
    <property type="term" value="F:nitronate monooxygenase activity"/>
    <property type="evidence" value="ECO:0007669"/>
    <property type="project" value="InterPro"/>
</dbReference>
<keyword evidence="3" id="KW-0216">Detoxification</keyword>
<evidence type="ECO:0000256" key="5">
    <source>
        <dbReference type="ARBA" id="ARBA00022643"/>
    </source>
</evidence>
<dbReference type="PROSITE" id="PS00912">
    <property type="entry name" value="DHODEHASE_2"/>
    <property type="match status" value="1"/>
</dbReference>
<evidence type="ECO:0000256" key="4">
    <source>
        <dbReference type="ARBA" id="ARBA00022630"/>
    </source>
</evidence>
<evidence type="ECO:0000313" key="11">
    <source>
        <dbReference type="Proteomes" id="UP000277871"/>
    </source>
</evidence>
<keyword evidence="7" id="KW-0503">Monooxygenase</keyword>
<dbReference type="RefSeq" id="WP_121863827.1">
    <property type="nucleotide sequence ID" value="NZ_RDEX01000001.1"/>
</dbReference>
<dbReference type="GO" id="GO:0006207">
    <property type="term" value="P:'de novo' pyrimidine nucleobase biosynthetic process"/>
    <property type="evidence" value="ECO:0007669"/>
    <property type="project" value="InterPro"/>
</dbReference>
<dbReference type="PANTHER" id="PTHR42747:SF3">
    <property type="entry name" value="NITRONATE MONOOXYGENASE-RELATED"/>
    <property type="match status" value="1"/>
</dbReference>
<dbReference type="AlphaFoldDB" id="A0A3L9L6L0"/>
<evidence type="ECO:0000256" key="8">
    <source>
        <dbReference type="ARBA" id="ARBA00031155"/>
    </source>
</evidence>
<dbReference type="Gene3D" id="3.20.20.70">
    <property type="entry name" value="Aldolase class I"/>
    <property type="match status" value="1"/>
</dbReference>
<dbReference type="InterPro" id="IPR013785">
    <property type="entry name" value="Aldolase_TIM"/>
</dbReference>